<comment type="caution">
    <text evidence="1">The sequence shown here is derived from an EMBL/GenBank/DDBJ whole genome shotgun (WGS) entry which is preliminary data.</text>
</comment>
<sequence>MNKFEKAREKFKPKEIKYLLIAETPPKSDSDRFFYFKNVEKQDSLFLETMKVLYPRETELLKAKEIRRKKSEFLKKFKNDGFYLIDSLDQPFEKKYNTTQKIKLIKNGQKVLEEKIQSLLSDKTKVILIAVSVFKANFQFLKNLDIPVINEEAIDFPGSGGQKKFKEKLNRILK</sequence>
<dbReference type="AlphaFoldDB" id="A0A9X1ZWT7"/>
<gene>
    <name evidence="1" type="ORF">L1967_20395</name>
</gene>
<dbReference type="Proteomes" id="UP001139521">
    <property type="component" value="Unassembled WGS sequence"/>
</dbReference>
<proteinExistence type="predicted"/>
<accession>A0A9X1ZWT7</accession>
<reference evidence="1" key="1">
    <citation type="submission" date="2022-01" db="EMBL/GenBank/DDBJ databases">
        <title>Genome sequencing of Zunongwangia sp. M21534 genome.</title>
        <authorList>
            <person name="Chen Y."/>
            <person name="Dong C."/>
            <person name="Shao Z."/>
        </authorList>
    </citation>
    <scope>NUCLEOTIDE SEQUENCE</scope>
    <source>
        <strain evidence="1">MCCC M21534</strain>
    </source>
</reference>
<keyword evidence="2" id="KW-1185">Reference proteome</keyword>
<dbReference type="RefSeq" id="WP_249603351.1">
    <property type="nucleotide sequence ID" value="NZ_JAKHSK010000049.1"/>
</dbReference>
<evidence type="ECO:0000313" key="1">
    <source>
        <dbReference type="EMBL" id="MCL6220660.1"/>
    </source>
</evidence>
<name>A0A9X1ZWT7_9FLAO</name>
<organism evidence="1 2">
    <name type="scientific">Zunongwangia pacifica</name>
    <dbReference type="NCBI Taxonomy" id="2911062"/>
    <lineage>
        <taxon>Bacteria</taxon>
        <taxon>Pseudomonadati</taxon>
        <taxon>Bacteroidota</taxon>
        <taxon>Flavobacteriia</taxon>
        <taxon>Flavobacteriales</taxon>
        <taxon>Flavobacteriaceae</taxon>
        <taxon>Zunongwangia</taxon>
    </lineage>
</organism>
<evidence type="ECO:0000313" key="2">
    <source>
        <dbReference type="Proteomes" id="UP001139521"/>
    </source>
</evidence>
<protein>
    <submittedName>
        <fullName evidence="1">Uncharacterized protein</fullName>
    </submittedName>
</protein>
<dbReference type="EMBL" id="JAKHSK010000049">
    <property type="protein sequence ID" value="MCL6220660.1"/>
    <property type="molecule type" value="Genomic_DNA"/>
</dbReference>